<feature type="region of interest" description="Disordered" evidence="1">
    <location>
        <begin position="30"/>
        <end position="58"/>
    </location>
</feature>
<keyword evidence="2" id="KW-1185">Reference proteome</keyword>
<evidence type="ECO:0000256" key="1">
    <source>
        <dbReference type="SAM" id="MobiDB-lite"/>
    </source>
</evidence>
<name>A0A914ZXM6_PARUN</name>
<proteinExistence type="predicted"/>
<accession>A0A914ZXM6</accession>
<feature type="compositionally biased region" description="Polar residues" evidence="1">
    <location>
        <begin position="46"/>
        <end position="56"/>
    </location>
</feature>
<reference evidence="3" key="1">
    <citation type="submission" date="2022-11" db="UniProtKB">
        <authorList>
            <consortium name="WormBaseParasite"/>
        </authorList>
    </citation>
    <scope>IDENTIFICATION</scope>
</reference>
<dbReference type="AlphaFoldDB" id="A0A914ZXM6"/>
<protein>
    <submittedName>
        <fullName evidence="3">Uncharacterized protein</fullName>
    </submittedName>
</protein>
<evidence type="ECO:0000313" key="3">
    <source>
        <dbReference type="WBParaSite" id="PgE011_g004_t01"/>
    </source>
</evidence>
<evidence type="ECO:0000313" key="2">
    <source>
        <dbReference type="Proteomes" id="UP000887569"/>
    </source>
</evidence>
<organism evidence="2 3">
    <name type="scientific">Parascaris univalens</name>
    <name type="common">Nematode worm</name>
    <dbReference type="NCBI Taxonomy" id="6257"/>
    <lineage>
        <taxon>Eukaryota</taxon>
        <taxon>Metazoa</taxon>
        <taxon>Ecdysozoa</taxon>
        <taxon>Nematoda</taxon>
        <taxon>Chromadorea</taxon>
        <taxon>Rhabditida</taxon>
        <taxon>Spirurina</taxon>
        <taxon>Ascaridomorpha</taxon>
        <taxon>Ascaridoidea</taxon>
        <taxon>Ascarididae</taxon>
        <taxon>Parascaris</taxon>
    </lineage>
</organism>
<dbReference type="Proteomes" id="UP000887569">
    <property type="component" value="Unplaced"/>
</dbReference>
<dbReference type="WBParaSite" id="PgE011_g004_t01">
    <property type="protein sequence ID" value="PgE011_g004_t01"/>
    <property type="gene ID" value="PgE011_g004"/>
</dbReference>
<sequence length="118" mass="12816">SKPLQLTSSLLHSPASIQRATISFRSARLGSSGTKSILASGGGHRSYSSHNRSLGGTTAADAPNYGNFSVSYLAHQMISFRCSLRIMLQRPTRHSHSISIISQKNLSRTTIMRNRSNS</sequence>